<dbReference type="InterPro" id="IPR016024">
    <property type="entry name" value="ARM-type_fold"/>
</dbReference>
<dbReference type="InterPro" id="IPR048292">
    <property type="entry name" value="SDA1_C"/>
</dbReference>
<dbReference type="Pfam" id="PF05285">
    <property type="entry name" value="SDA1_dom"/>
    <property type="match status" value="1"/>
</dbReference>
<dbReference type="Pfam" id="PF21638">
    <property type="entry name" value="SDA1_C"/>
    <property type="match status" value="1"/>
</dbReference>
<feature type="domain" description="SDA1 middle" evidence="8">
    <location>
        <begin position="561"/>
        <end position="680"/>
    </location>
</feature>
<dbReference type="GO" id="GO:0000055">
    <property type="term" value="P:ribosomal large subunit export from nucleus"/>
    <property type="evidence" value="ECO:0007669"/>
    <property type="project" value="UniProtKB-UniRule"/>
</dbReference>
<organism evidence="11 12">
    <name type="scientific">Choiromyces venosus 120613-1</name>
    <dbReference type="NCBI Taxonomy" id="1336337"/>
    <lineage>
        <taxon>Eukaryota</taxon>
        <taxon>Fungi</taxon>
        <taxon>Dikarya</taxon>
        <taxon>Ascomycota</taxon>
        <taxon>Pezizomycotina</taxon>
        <taxon>Pezizomycetes</taxon>
        <taxon>Pezizales</taxon>
        <taxon>Tuberaceae</taxon>
        <taxon>Choiromyces</taxon>
    </lineage>
</organism>
<feature type="domain" description="SDA1 C-terminal" evidence="10">
    <location>
        <begin position="698"/>
        <end position="742"/>
    </location>
</feature>
<feature type="region of interest" description="Disordered" evidence="7">
    <location>
        <begin position="505"/>
        <end position="604"/>
    </location>
</feature>
<dbReference type="InterPro" id="IPR007949">
    <property type="entry name" value="SDA1_MD"/>
</dbReference>
<gene>
    <name evidence="11" type="ORF">L873DRAFT_1797448</name>
</gene>
<dbReference type="Pfam" id="PF08158">
    <property type="entry name" value="SDA1_HEAT"/>
    <property type="match status" value="1"/>
</dbReference>
<dbReference type="EMBL" id="ML120352">
    <property type="protein sequence ID" value="RPB05718.1"/>
    <property type="molecule type" value="Genomic_DNA"/>
</dbReference>
<accession>A0A3N4K8C3</accession>
<evidence type="ECO:0000256" key="2">
    <source>
        <dbReference type="ARBA" id="ARBA00022448"/>
    </source>
</evidence>
<protein>
    <recommendedName>
        <fullName evidence="6">Protein SDA1</fullName>
    </recommendedName>
</protein>
<evidence type="ECO:0000256" key="5">
    <source>
        <dbReference type="ARBA" id="ARBA00023242"/>
    </source>
</evidence>
<evidence type="ECO:0000256" key="7">
    <source>
        <dbReference type="SAM" id="MobiDB-lite"/>
    </source>
</evidence>
<dbReference type="STRING" id="1336337.A0A3N4K8C3"/>
<feature type="compositionally biased region" description="Basic and acidic residues" evidence="7">
    <location>
        <begin position="725"/>
        <end position="740"/>
    </location>
</feature>
<dbReference type="PANTHER" id="PTHR12730:SF0">
    <property type="entry name" value="PROTEIN SDA1 HOMOLOG"/>
    <property type="match status" value="1"/>
</dbReference>
<comment type="function">
    <text evidence="6">Required for 60S pre-ribosomal subunits export to the cytoplasm.</text>
</comment>
<keyword evidence="4 6" id="KW-0653">Protein transport</keyword>
<evidence type="ECO:0000259" key="10">
    <source>
        <dbReference type="Pfam" id="PF21638"/>
    </source>
</evidence>
<dbReference type="InterPro" id="IPR027312">
    <property type="entry name" value="Sda1"/>
</dbReference>
<proteinExistence type="inferred from homology"/>
<comment type="subcellular location">
    <subcellularLocation>
        <location evidence="6">Nucleus</location>
        <location evidence="6">Nucleolus</location>
    </subcellularLocation>
</comment>
<dbReference type="GO" id="GO:0015031">
    <property type="term" value="P:protein transport"/>
    <property type="evidence" value="ECO:0007669"/>
    <property type="project" value="UniProtKB-KW"/>
</dbReference>
<feature type="compositionally biased region" description="Basic and acidic residues" evidence="7">
    <location>
        <begin position="678"/>
        <end position="688"/>
    </location>
</feature>
<sequence>MVKRKRAGLVKLTNLPMLQNLIRRDPPSYREEFTLQYRHYESQRDIFMSQPEGTSGETFADLVGFMSQVTSCYPDLTENFPSDLAGLLLKHHNVLHHELREKLVQSLVLLRNKDVIPSTTLLQTLFPILTTTTSKALRTQIYSTVTSDLRTSNSKIKNHKLNKTVQTVLFGLVEAGKGDAASTAGLWAVKLTRELWKRRVWDDARTVEIMKEASLCTNPKVISGGIRFFLGVDREMEEQEDSDDEAVDIGRAKHQVGINKKTNKKKRQLEKAYALLKKKEKNKNKPHPLNFSALHLLHDPQGFAEALFSKHLSRNNKLMMEQKLLVLQLISRLVGLHKLSVLGLYSYLLKFLTPRQRDVTQFLVCCAQASHDLVPPDVLEPIVKKIADEFVSEGVAAEVATAGLNGIREICARAPLAMNATLLQDLTDYKGSKDKGVMMAARGLIGLYREVAPEMLKKKDRGKVATMDMKNREALRFGIEKEGVIEGLELLEQWKAEQKQLKKAARGEIEAEEANEGEGGENEEEWEDEEDGDDEDSDDDDANWAGWEVEEDDNEEEETGWINVASDDEIEISDSEDENENGKPKKKTKVDEEEEEEEEKEGLLKEVEIEEKKISTLATTKILTPADFAKLAELKTEAGLEKLMGKRITNEDAVDTDAIKGPQKRGKSDKEARLAAVMEGREGREKFGSKKGKRDKTHSTTNKEKARGKNFMMTKSKAKGKQKRSLVEKQRILKAHVEKQKKSKRKG</sequence>
<feature type="compositionally biased region" description="Acidic residues" evidence="7">
    <location>
        <begin position="566"/>
        <end position="579"/>
    </location>
</feature>
<dbReference type="Proteomes" id="UP000276215">
    <property type="component" value="Unassembled WGS sequence"/>
</dbReference>
<comment type="similarity">
    <text evidence="1 6">Belongs to the SDA1 family.</text>
</comment>
<evidence type="ECO:0000256" key="6">
    <source>
        <dbReference type="RuleBase" id="RU365057"/>
    </source>
</evidence>
<feature type="domain" description="SDA1 N-terminal" evidence="9">
    <location>
        <begin position="65"/>
        <end position="433"/>
    </location>
</feature>
<dbReference type="InterPro" id="IPR012977">
    <property type="entry name" value="SDA1_N"/>
</dbReference>
<evidence type="ECO:0000256" key="4">
    <source>
        <dbReference type="ARBA" id="ARBA00022927"/>
    </source>
</evidence>
<keyword evidence="2 6" id="KW-0813">Transport</keyword>
<evidence type="ECO:0000313" key="11">
    <source>
        <dbReference type="EMBL" id="RPB05718.1"/>
    </source>
</evidence>
<evidence type="ECO:0000259" key="9">
    <source>
        <dbReference type="Pfam" id="PF08158"/>
    </source>
</evidence>
<evidence type="ECO:0000313" key="12">
    <source>
        <dbReference type="Proteomes" id="UP000276215"/>
    </source>
</evidence>
<keyword evidence="12" id="KW-1185">Reference proteome</keyword>
<name>A0A3N4K8C3_9PEZI</name>
<evidence type="ECO:0000256" key="3">
    <source>
        <dbReference type="ARBA" id="ARBA00022517"/>
    </source>
</evidence>
<dbReference type="PANTHER" id="PTHR12730">
    <property type="entry name" value="HSDA/SDA1-RELATED"/>
    <property type="match status" value="1"/>
</dbReference>
<dbReference type="GO" id="GO:0042273">
    <property type="term" value="P:ribosomal large subunit biogenesis"/>
    <property type="evidence" value="ECO:0007669"/>
    <property type="project" value="UniProtKB-UniRule"/>
</dbReference>
<feature type="compositionally biased region" description="Acidic residues" evidence="7">
    <location>
        <begin position="591"/>
        <end position="600"/>
    </location>
</feature>
<dbReference type="OrthoDB" id="2196187at2759"/>
<dbReference type="SUPFAM" id="SSF48371">
    <property type="entry name" value="ARM repeat"/>
    <property type="match status" value="1"/>
</dbReference>
<evidence type="ECO:0000259" key="8">
    <source>
        <dbReference type="Pfam" id="PF05285"/>
    </source>
</evidence>
<dbReference type="GO" id="GO:0005730">
    <property type="term" value="C:nucleolus"/>
    <property type="evidence" value="ECO:0007669"/>
    <property type="project" value="UniProtKB-SubCell"/>
</dbReference>
<feature type="region of interest" description="Disordered" evidence="7">
    <location>
        <begin position="678"/>
        <end position="747"/>
    </location>
</feature>
<keyword evidence="3 6" id="KW-0690">Ribosome biogenesis</keyword>
<keyword evidence="5 6" id="KW-0539">Nucleus</keyword>
<feature type="compositionally biased region" description="Basic and acidic residues" evidence="7">
    <location>
        <begin position="697"/>
        <end position="707"/>
    </location>
</feature>
<feature type="compositionally biased region" description="Acidic residues" evidence="7">
    <location>
        <begin position="510"/>
        <end position="559"/>
    </location>
</feature>
<reference evidence="11 12" key="1">
    <citation type="journal article" date="2018" name="Nat. Ecol. Evol.">
        <title>Pezizomycetes genomes reveal the molecular basis of ectomycorrhizal truffle lifestyle.</title>
        <authorList>
            <person name="Murat C."/>
            <person name="Payen T."/>
            <person name="Noel B."/>
            <person name="Kuo A."/>
            <person name="Morin E."/>
            <person name="Chen J."/>
            <person name="Kohler A."/>
            <person name="Krizsan K."/>
            <person name="Balestrini R."/>
            <person name="Da Silva C."/>
            <person name="Montanini B."/>
            <person name="Hainaut M."/>
            <person name="Levati E."/>
            <person name="Barry K.W."/>
            <person name="Belfiori B."/>
            <person name="Cichocki N."/>
            <person name="Clum A."/>
            <person name="Dockter R.B."/>
            <person name="Fauchery L."/>
            <person name="Guy J."/>
            <person name="Iotti M."/>
            <person name="Le Tacon F."/>
            <person name="Lindquist E.A."/>
            <person name="Lipzen A."/>
            <person name="Malagnac F."/>
            <person name="Mello A."/>
            <person name="Molinier V."/>
            <person name="Miyauchi S."/>
            <person name="Poulain J."/>
            <person name="Riccioni C."/>
            <person name="Rubini A."/>
            <person name="Sitrit Y."/>
            <person name="Splivallo R."/>
            <person name="Traeger S."/>
            <person name="Wang M."/>
            <person name="Zifcakova L."/>
            <person name="Wipf D."/>
            <person name="Zambonelli A."/>
            <person name="Paolocci F."/>
            <person name="Nowrousian M."/>
            <person name="Ottonello S."/>
            <person name="Baldrian P."/>
            <person name="Spatafora J.W."/>
            <person name="Henrissat B."/>
            <person name="Nagy L.G."/>
            <person name="Aury J.M."/>
            <person name="Wincker P."/>
            <person name="Grigoriev I.V."/>
            <person name="Bonfante P."/>
            <person name="Martin F.M."/>
        </authorList>
    </citation>
    <scope>NUCLEOTIDE SEQUENCE [LARGE SCALE GENOMIC DNA]</scope>
    <source>
        <strain evidence="11 12">120613-1</strain>
    </source>
</reference>
<evidence type="ECO:0000256" key="1">
    <source>
        <dbReference type="ARBA" id="ARBA00005783"/>
    </source>
</evidence>
<dbReference type="AlphaFoldDB" id="A0A3N4K8C3"/>